<dbReference type="CDD" id="cd04869">
    <property type="entry name" value="ACT_GcvR_2"/>
    <property type="match status" value="1"/>
</dbReference>
<organism evidence="2 3">
    <name type="scientific">Sandaracinobacter neustonicus</name>
    <dbReference type="NCBI Taxonomy" id="1715348"/>
    <lineage>
        <taxon>Bacteria</taxon>
        <taxon>Pseudomonadati</taxon>
        <taxon>Pseudomonadota</taxon>
        <taxon>Alphaproteobacteria</taxon>
        <taxon>Sphingomonadales</taxon>
        <taxon>Sphingosinicellaceae</taxon>
        <taxon>Sandaracinobacter</taxon>
    </lineage>
</organism>
<evidence type="ECO:0000313" key="3">
    <source>
        <dbReference type="Proteomes" id="UP000319897"/>
    </source>
</evidence>
<feature type="domain" description="ACT" evidence="1">
    <location>
        <begin position="91"/>
        <end position="170"/>
    </location>
</feature>
<accession>A0A501XPE3</accession>
<dbReference type="Proteomes" id="UP000319897">
    <property type="component" value="Unassembled WGS sequence"/>
</dbReference>
<protein>
    <submittedName>
        <fullName evidence="2">Amino acid-binding protein</fullName>
    </submittedName>
</protein>
<dbReference type="Gene3D" id="3.30.70.260">
    <property type="match status" value="2"/>
</dbReference>
<dbReference type="PANTHER" id="PTHR34875">
    <property type="entry name" value="UPF0237 PROTEIN MJ1558"/>
    <property type="match status" value="1"/>
</dbReference>
<dbReference type="AlphaFoldDB" id="A0A501XPE3"/>
<dbReference type="RefSeq" id="WP_140927588.1">
    <property type="nucleotide sequence ID" value="NZ_VFSU01000019.1"/>
</dbReference>
<evidence type="ECO:0000259" key="1">
    <source>
        <dbReference type="PROSITE" id="PS51671"/>
    </source>
</evidence>
<dbReference type="OrthoDB" id="12860at2"/>
<dbReference type="SUPFAM" id="SSF55021">
    <property type="entry name" value="ACT-like"/>
    <property type="match status" value="2"/>
</dbReference>
<dbReference type="Pfam" id="PF13740">
    <property type="entry name" value="ACT_6"/>
    <property type="match status" value="1"/>
</dbReference>
<proteinExistence type="predicted"/>
<reference evidence="2 3" key="1">
    <citation type="submission" date="2019-06" db="EMBL/GenBank/DDBJ databases">
        <authorList>
            <person name="Lee I."/>
            <person name="Jang G.I."/>
            <person name="Hwang C.Y."/>
        </authorList>
    </citation>
    <scope>NUCLEOTIDE SEQUENCE [LARGE SCALE GENOMIC DNA]</scope>
    <source>
        <strain evidence="2 3">PAMC 28131</strain>
    </source>
</reference>
<gene>
    <name evidence="2" type="ORF">FJQ54_06415</name>
</gene>
<dbReference type="EMBL" id="VFSU01000019">
    <property type="protein sequence ID" value="TPE62163.1"/>
    <property type="molecule type" value="Genomic_DNA"/>
</dbReference>
<sequence>MILHTRVLLTVVGDDRPGLTRALSAAIFESGGNWLEGNLSRLGGKFVGAILVDLPAERSADLRARLAADSAGLQVEIHPVGEDKTTAEAVTLSLTSADRPGIVHELSLVLARLGANIVELETSAEDGAWQGNPIFRATARLTLPAGLTHAALQEALEQLSGDLMVELEPA</sequence>
<name>A0A501XPE3_9SPHN</name>
<dbReference type="GO" id="GO:0006355">
    <property type="term" value="P:regulation of DNA-templated transcription"/>
    <property type="evidence" value="ECO:0007669"/>
    <property type="project" value="InterPro"/>
</dbReference>
<dbReference type="PANTHER" id="PTHR34875:SF6">
    <property type="entry name" value="UPF0237 PROTEIN MJ1558"/>
    <property type="match status" value="1"/>
</dbReference>
<keyword evidence="3" id="KW-1185">Reference proteome</keyword>
<dbReference type="PIRSF" id="PIRSF028103">
    <property type="entry name" value="GcvR"/>
    <property type="match status" value="1"/>
</dbReference>
<dbReference type="InterPro" id="IPR050990">
    <property type="entry name" value="UPF0237/GcvR_regulator"/>
</dbReference>
<dbReference type="InterPro" id="IPR016867">
    <property type="entry name" value="GcvR"/>
</dbReference>
<dbReference type="InterPro" id="IPR045865">
    <property type="entry name" value="ACT-like_dom_sf"/>
</dbReference>
<dbReference type="PROSITE" id="PS51671">
    <property type="entry name" value="ACT"/>
    <property type="match status" value="1"/>
</dbReference>
<comment type="caution">
    <text evidence="2">The sequence shown here is derived from an EMBL/GenBank/DDBJ whole genome shotgun (WGS) entry which is preliminary data.</text>
</comment>
<dbReference type="InterPro" id="IPR002912">
    <property type="entry name" value="ACT_dom"/>
</dbReference>
<evidence type="ECO:0000313" key="2">
    <source>
        <dbReference type="EMBL" id="TPE62163.1"/>
    </source>
</evidence>